<comment type="caution">
    <text evidence="2">The sequence shown here is derived from an EMBL/GenBank/DDBJ whole genome shotgun (WGS) entry which is preliminary data.</text>
</comment>
<dbReference type="Proteomes" id="UP000627838">
    <property type="component" value="Unassembled WGS sequence"/>
</dbReference>
<evidence type="ECO:0000313" key="3">
    <source>
        <dbReference type="Proteomes" id="UP000627838"/>
    </source>
</evidence>
<dbReference type="InterPro" id="IPR011990">
    <property type="entry name" value="TPR-like_helical_dom_sf"/>
</dbReference>
<proteinExistence type="predicted"/>
<name>A0ABR9JN26_9ACTN</name>
<dbReference type="SUPFAM" id="SSF48452">
    <property type="entry name" value="TPR-like"/>
    <property type="match status" value="1"/>
</dbReference>
<sequence length="325" mass="34379">MERWCPRLGEDHGRIPKVADWVRHVRELTRTGRSGDVLDVLEGAAGTDPDAARELGHLLLRTSWLGDGAERWLRRAVAARPDDAEAALLLATALATRCGRIAGTPGRPCGDAGALAAEACGLYRTVLRLDPGSGAAASGLALLLGETVVTGPDVPDAAAAARRALEIDPDEPVALAVLADRTGDERVRERADAFAPPIPSARWGAGTSVSPFGHGKPGRYDFFVVEVAVEVTDRGETATGFAVLRDVEQLRTFEACSSPPGRATAYRYERGVLVAKHTASRLSGRTFGEVAEGAGEPLPVGHPVRHDGEPLRYGANGLERPDEPL</sequence>
<dbReference type="Gene3D" id="1.25.40.10">
    <property type="entry name" value="Tetratricopeptide repeat domain"/>
    <property type="match status" value="1"/>
</dbReference>
<organism evidence="2 3">
    <name type="scientific">Actinomadura algeriensis</name>
    <dbReference type="NCBI Taxonomy" id="1679523"/>
    <lineage>
        <taxon>Bacteria</taxon>
        <taxon>Bacillati</taxon>
        <taxon>Actinomycetota</taxon>
        <taxon>Actinomycetes</taxon>
        <taxon>Streptosporangiales</taxon>
        <taxon>Thermomonosporaceae</taxon>
        <taxon>Actinomadura</taxon>
    </lineage>
</organism>
<accession>A0ABR9JN26</accession>
<evidence type="ECO:0000256" key="1">
    <source>
        <dbReference type="SAM" id="MobiDB-lite"/>
    </source>
</evidence>
<reference evidence="2 3" key="1">
    <citation type="submission" date="2020-10" db="EMBL/GenBank/DDBJ databases">
        <title>Sequencing the genomes of 1000 actinobacteria strains.</title>
        <authorList>
            <person name="Klenk H.-P."/>
        </authorList>
    </citation>
    <scope>NUCLEOTIDE SEQUENCE [LARGE SCALE GENOMIC DNA]</scope>
    <source>
        <strain evidence="2 3">DSM 46744</strain>
    </source>
</reference>
<dbReference type="RefSeq" id="WP_192758739.1">
    <property type="nucleotide sequence ID" value="NZ_JADBDZ010000001.1"/>
</dbReference>
<evidence type="ECO:0000313" key="2">
    <source>
        <dbReference type="EMBL" id="MBE1531966.1"/>
    </source>
</evidence>
<protein>
    <recommendedName>
        <fullName evidence="4">Tetratricopeptide repeat protein</fullName>
    </recommendedName>
</protein>
<dbReference type="EMBL" id="JADBDZ010000001">
    <property type="protein sequence ID" value="MBE1531966.1"/>
    <property type="molecule type" value="Genomic_DNA"/>
</dbReference>
<gene>
    <name evidence="2" type="ORF">H4W34_001799</name>
</gene>
<feature type="region of interest" description="Disordered" evidence="1">
    <location>
        <begin position="290"/>
        <end position="325"/>
    </location>
</feature>
<keyword evidence="3" id="KW-1185">Reference proteome</keyword>
<evidence type="ECO:0008006" key="4">
    <source>
        <dbReference type="Google" id="ProtNLM"/>
    </source>
</evidence>